<dbReference type="Proteomes" id="UP000196521">
    <property type="component" value="Chromosome"/>
</dbReference>
<gene>
    <name evidence="1" type="ORF">PLAN_30386</name>
</gene>
<evidence type="ECO:0000313" key="1">
    <source>
        <dbReference type="EMBL" id="CAC5343151.1"/>
    </source>
</evidence>
<protein>
    <submittedName>
        <fullName evidence="1">Uncharacterized protein</fullName>
    </submittedName>
</protein>
<dbReference type="AlphaFoldDB" id="A0A6J7ZLW4"/>
<name>A0A6J7ZLW4_PLARU</name>
<proteinExistence type="predicted"/>
<sequence length="54" mass="6383">MESKSGGIYGKKPGKNKLYFNITELKFFKAMYQRSHTMKFSLIPELENSLYFLQ</sequence>
<accession>A0A6J7ZLW4</accession>
<evidence type="ECO:0000313" key="2">
    <source>
        <dbReference type="Proteomes" id="UP000196521"/>
    </source>
</evidence>
<organism evidence="1 2">
    <name type="scientific">Planktothrix rubescens CCAP 1459/22</name>
    <dbReference type="NCBI Taxonomy" id="329571"/>
    <lineage>
        <taxon>Bacteria</taxon>
        <taxon>Bacillati</taxon>
        <taxon>Cyanobacteriota</taxon>
        <taxon>Cyanophyceae</taxon>
        <taxon>Oscillatoriophycideae</taxon>
        <taxon>Oscillatoriales</taxon>
        <taxon>Microcoleaceae</taxon>
        <taxon>Planktothrix</taxon>
    </lineage>
</organism>
<dbReference type="EMBL" id="CZCZ02000013">
    <property type="protein sequence ID" value="CAC5343151.1"/>
    <property type="molecule type" value="Genomic_DNA"/>
</dbReference>
<reference evidence="1" key="1">
    <citation type="submission" date="2020-05" db="EMBL/GenBank/DDBJ databases">
        <authorList>
            <consortium name="Genoscope - CEA"/>
            <person name="William W."/>
        </authorList>
    </citation>
    <scope>NUCLEOTIDE SEQUENCE [LARGE SCALE GENOMIC DNA]</scope>
    <source>
        <strain evidence="1">PCC 7821</strain>
    </source>
</reference>
<dbReference type="EMBL" id="LR812490">
    <property type="protein sequence ID" value="CAC5343151.1"/>
    <property type="molecule type" value="Genomic_DNA"/>
</dbReference>
<comment type="caution">
    <text evidence="1">The sequence shown here is derived from an EMBL/GenBank/DDBJ whole genome shotgun (WGS) entry which is preliminary data.</text>
</comment>
<keyword evidence="2" id="KW-1185">Reference proteome</keyword>